<feature type="domain" description="Reverse transcriptase zinc-binding" evidence="2">
    <location>
        <begin position="75"/>
        <end position="144"/>
    </location>
</feature>
<dbReference type="Proteomes" id="UP001358586">
    <property type="component" value="Chromosome 13"/>
</dbReference>
<feature type="domain" description="RNase H type-1" evidence="1">
    <location>
        <begin position="246"/>
        <end position="354"/>
    </location>
</feature>
<evidence type="ECO:0000313" key="4">
    <source>
        <dbReference type="Proteomes" id="UP001358586"/>
    </source>
</evidence>
<dbReference type="Pfam" id="PF13966">
    <property type="entry name" value="zf-RVT"/>
    <property type="match status" value="1"/>
</dbReference>
<dbReference type="Pfam" id="PF13456">
    <property type="entry name" value="RVT_3"/>
    <property type="match status" value="1"/>
</dbReference>
<dbReference type="InterPro" id="IPR036397">
    <property type="entry name" value="RNaseH_sf"/>
</dbReference>
<reference evidence="3 4" key="1">
    <citation type="submission" date="2023-03" db="EMBL/GenBank/DDBJ databases">
        <title>WGS of Gossypium arboreum.</title>
        <authorList>
            <person name="Yu D."/>
        </authorList>
    </citation>
    <scope>NUCLEOTIDE SEQUENCE [LARGE SCALE GENOMIC DNA]</scope>
    <source>
        <tissue evidence="3">Leaf</tissue>
    </source>
</reference>
<dbReference type="CDD" id="cd06222">
    <property type="entry name" value="RNase_H_like"/>
    <property type="match status" value="1"/>
</dbReference>
<dbReference type="InterPro" id="IPR052929">
    <property type="entry name" value="RNase_H-like_EbsB-rel"/>
</dbReference>
<dbReference type="Gene3D" id="3.30.420.10">
    <property type="entry name" value="Ribonuclease H-like superfamily/Ribonuclease H"/>
    <property type="match status" value="1"/>
</dbReference>
<dbReference type="InterPro" id="IPR044730">
    <property type="entry name" value="RNase_H-like_dom_plant"/>
</dbReference>
<proteinExistence type="predicted"/>
<evidence type="ECO:0000259" key="1">
    <source>
        <dbReference type="Pfam" id="PF13456"/>
    </source>
</evidence>
<dbReference type="InterPro" id="IPR002156">
    <property type="entry name" value="RNaseH_domain"/>
</dbReference>
<accession>A0ABR0MBV5</accession>
<dbReference type="SUPFAM" id="SSF53098">
    <property type="entry name" value="Ribonuclease H-like"/>
    <property type="match status" value="1"/>
</dbReference>
<keyword evidence="4" id="KW-1185">Reference proteome</keyword>
<protein>
    <recommendedName>
        <fullName evidence="5">Reverse transcriptase</fullName>
    </recommendedName>
</protein>
<name>A0ABR0MBV5_GOSAR</name>
<evidence type="ECO:0000313" key="3">
    <source>
        <dbReference type="EMBL" id="KAK5770683.1"/>
    </source>
</evidence>
<comment type="caution">
    <text evidence="3">The sequence shown here is derived from an EMBL/GenBank/DDBJ whole genome shotgun (WGS) entry which is preliminary data.</text>
</comment>
<dbReference type="PANTHER" id="PTHR47074:SF61">
    <property type="entry name" value="RNASE H TYPE-1 DOMAIN-CONTAINING PROTEIN"/>
    <property type="match status" value="1"/>
</dbReference>
<organism evidence="3 4">
    <name type="scientific">Gossypium arboreum</name>
    <name type="common">Tree cotton</name>
    <name type="synonym">Gossypium nanking</name>
    <dbReference type="NCBI Taxonomy" id="29729"/>
    <lineage>
        <taxon>Eukaryota</taxon>
        <taxon>Viridiplantae</taxon>
        <taxon>Streptophyta</taxon>
        <taxon>Embryophyta</taxon>
        <taxon>Tracheophyta</taxon>
        <taxon>Spermatophyta</taxon>
        <taxon>Magnoliopsida</taxon>
        <taxon>eudicotyledons</taxon>
        <taxon>Gunneridae</taxon>
        <taxon>Pentapetalae</taxon>
        <taxon>rosids</taxon>
        <taxon>malvids</taxon>
        <taxon>Malvales</taxon>
        <taxon>Malvaceae</taxon>
        <taxon>Malvoideae</taxon>
        <taxon>Gossypium</taxon>
    </lineage>
</organism>
<dbReference type="InterPro" id="IPR026960">
    <property type="entry name" value="RVT-Znf"/>
</dbReference>
<dbReference type="InterPro" id="IPR012337">
    <property type="entry name" value="RNaseH-like_sf"/>
</dbReference>
<evidence type="ECO:0008006" key="5">
    <source>
        <dbReference type="Google" id="ProtNLM"/>
    </source>
</evidence>
<evidence type="ECO:0000259" key="2">
    <source>
        <dbReference type="Pfam" id="PF13966"/>
    </source>
</evidence>
<gene>
    <name evidence="3" type="ORF">PVK06_046836</name>
</gene>
<dbReference type="EMBL" id="JARKNE010000013">
    <property type="protein sequence ID" value="KAK5770683.1"/>
    <property type="molecule type" value="Genomic_DNA"/>
</dbReference>
<dbReference type="PANTHER" id="PTHR47074">
    <property type="entry name" value="BNAC02G40300D PROTEIN"/>
    <property type="match status" value="1"/>
</dbReference>
<sequence length="356" mass="41616">MVSDLIERDSVTWKQKEIHSLFGEEQMQKIVSISLASNEPEDVLVWKEDKSGIYTAKTGYRRLNTTGDCRIQHNLLTKFYTKLWNLKVPSKIRIHLWKIGNEFVPILYNLKLRKLVINTTCPVCQAEEETVSHLFKDCNFTRQVLQDLGDIKAIYNRETNWKTWLATDFEHLTNEECKIKTILLWAIWYNRNRVFHEGRKILMYELVGFINAYYVEIKHIGEVMKIRTEINSKEWLPPRGDVIKINFNASFNQIHHTSVARVIARNRDEIVMASGTYPGDNITDPTTAEARACLMAITMAKERGFHEIQVEGDALTVIRKLNRETKDRLCIRAYIQEIKRKSLGFRSIKFIHVPNS</sequence>